<dbReference type="STRING" id="1817883.A3G31_12605"/>
<organism evidence="1 2">
    <name type="scientific">Candidatus Schekmanbacteria bacterium RIFCSPLOWO2_12_FULL_38_15</name>
    <dbReference type="NCBI Taxonomy" id="1817883"/>
    <lineage>
        <taxon>Bacteria</taxon>
        <taxon>Candidatus Schekmaniibacteriota</taxon>
    </lineage>
</organism>
<dbReference type="AlphaFoldDB" id="A0A1F7SEY5"/>
<accession>A0A1F7SEY5</accession>
<evidence type="ECO:0000313" key="2">
    <source>
        <dbReference type="Proteomes" id="UP000178082"/>
    </source>
</evidence>
<comment type="caution">
    <text evidence="1">The sequence shown here is derived from an EMBL/GenBank/DDBJ whole genome shotgun (WGS) entry which is preliminary data.</text>
</comment>
<evidence type="ECO:0000313" key="1">
    <source>
        <dbReference type="EMBL" id="OGL51818.1"/>
    </source>
</evidence>
<sequence length="157" mass="18227">MANKTPFVEKQRDILLERFGLALPDLYENLKVVCGKNEGERIFKAIAEEKFKKNLLPKIKGIDINVLMNREEGLSSPFDWKLKIEEKTENGEKVWYETLWNCPHLKATQKHNLPSPCEPVCYTDFWLLEKYGILKAKLVSHILEGAEGCCFRVMKVK</sequence>
<dbReference type="EMBL" id="MGDI01000037">
    <property type="protein sequence ID" value="OGL51818.1"/>
    <property type="molecule type" value="Genomic_DNA"/>
</dbReference>
<gene>
    <name evidence="1" type="ORF">A3G31_12605</name>
</gene>
<reference evidence="1 2" key="1">
    <citation type="journal article" date="2016" name="Nat. Commun.">
        <title>Thousands of microbial genomes shed light on interconnected biogeochemical processes in an aquifer system.</title>
        <authorList>
            <person name="Anantharaman K."/>
            <person name="Brown C.T."/>
            <person name="Hug L.A."/>
            <person name="Sharon I."/>
            <person name="Castelle C.J."/>
            <person name="Probst A.J."/>
            <person name="Thomas B.C."/>
            <person name="Singh A."/>
            <person name="Wilkins M.J."/>
            <person name="Karaoz U."/>
            <person name="Brodie E.L."/>
            <person name="Williams K.H."/>
            <person name="Hubbard S.S."/>
            <person name="Banfield J.F."/>
        </authorList>
    </citation>
    <scope>NUCLEOTIDE SEQUENCE [LARGE SCALE GENOMIC DNA]</scope>
</reference>
<name>A0A1F7SEY5_9BACT</name>
<dbReference type="Proteomes" id="UP000178082">
    <property type="component" value="Unassembled WGS sequence"/>
</dbReference>
<proteinExistence type="predicted"/>
<protein>
    <recommendedName>
        <fullName evidence="3">L-2-amino-thiazoline-4-carboxylic acid hydrolase</fullName>
    </recommendedName>
</protein>
<evidence type="ECO:0008006" key="3">
    <source>
        <dbReference type="Google" id="ProtNLM"/>
    </source>
</evidence>